<keyword evidence="3" id="KW-1185">Reference proteome</keyword>
<evidence type="ECO:0000313" key="3">
    <source>
        <dbReference type="Proteomes" id="UP000761534"/>
    </source>
</evidence>
<proteinExistence type="predicted"/>
<evidence type="ECO:0000256" key="1">
    <source>
        <dbReference type="SAM" id="MobiDB-lite"/>
    </source>
</evidence>
<dbReference type="Proteomes" id="UP000761534">
    <property type="component" value="Unassembled WGS sequence"/>
</dbReference>
<feature type="region of interest" description="Disordered" evidence="1">
    <location>
        <begin position="41"/>
        <end position="91"/>
    </location>
</feature>
<accession>A0A642VBB9</accession>
<organism evidence="2 3">
    <name type="scientific">Trichomonascus ciferrii</name>
    <dbReference type="NCBI Taxonomy" id="44093"/>
    <lineage>
        <taxon>Eukaryota</taxon>
        <taxon>Fungi</taxon>
        <taxon>Dikarya</taxon>
        <taxon>Ascomycota</taxon>
        <taxon>Saccharomycotina</taxon>
        <taxon>Dipodascomycetes</taxon>
        <taxon>Dipodascales</taxon>
        <taxon>Trichomonascaceae</taxon>
        <taxon>Trichomonascus</taxon>
        <taxon>Trichomonascus ciferrii complex</taxon>
    </lineage>
</organism>
<gene>
    <name evidence="2" type="ORF">TRICI_000671</name>
</gene>
<protein>
    <submittedName>
        <fullName evidence="2">Uncharacterized protein</fullName>
    </submittedName>
</protein>
<feature type="compositionally biased region" description="Acidic residues" evidence="1">
    <location>
        <begin position="51"/>
        <end position="73"/>
    </location>
</feature>
<comment type="caution">
    <text evidence="2">The sequence shown here is derived from an EMBL/GenBank/DDBJ whole genome shotgun (WGS) entry which is preliminary data.</text>
</comment>
<evidence type="ECO:0000313" key="2">
    <source>
        <dbReference type="EMBL" id="KAA8917168.1"/>
    </source>
</evidence>
<feature type="region of interest" description="Disordered" evidence="1">
    <location>
        <begin position="188"/>
        <end position="223"/>
    </location>
</feature>
<feature type="region of interest" description="Disordered" evidence="1">
    <location>
        <begin position="1"/>
        <end position="23"/>
    </location>
</feature>
<dbReference type="EMBL" id="SWFS01000058">
    <property type="protein sequence ID" value="KAA8917168.1"/>
    <property type="molecule type" value="Genomic_DNA"/>
</dbReference>
<reference evidence="2" key="1">
    <citation type="journal article" date="2019" name="G3 (Bethesda)">
        <title>Genome Assemblies of Two Rare Opportunistic Yeast Pathogens: Diutina rugosa (syn. Candida rugosa) and Trichomonascus ciferrii (syn. Candida ciferrii).</title>
        <authorList>
            <person name="Mixao V."/>
            <person name="Saus E."/>
            <person name="Hansen A.P."/>
            <person name="Lass-Florl C."/>
            <person name="Gabaldon T."/>
        </authorList>
    </citation>
    <scope>NUCLEOTIDE SEQUENCE</scope>
    <source>
        <strain evidence="2">CBS 4856</strain>
    </source>
</reference>
<dbReference type="VEuPathDB" id="FungiDB:TRICI_000671"/>
<sequence>MVATQLVWGPKIREADPGGLGACPQKTEPRFVVLVGARVGSDGDGDCGGGGEEEDEVEEVEDGDDDWEGEGLDEGGREAVEDAKDETKDRGEDAEIDLGVLGVLALNERAGETKHDGQPDKEHAAKYGVDKCCHDVSVKKNLWWWWGESKQAEEGPYIASVCLGLARSKRQTSPVRARAPALCFAQRQLGPIIPPRRRNNNHPPTQDKTNQNKTQHNRPLDGG</sequence>
<name>A0A642VBB9_9ASCO</name>
<dbReference type="AlphaFoldDB" id="A0A642VBB9"/>
<feature type="compositionally biased region" description="Basic and acidic residues" evidence="1">
    <location>
        <begin position="74"/>
        <end position="91"/>
    </location>
</feature>